<evidence type="ECO:0000313" key="2">
    <source>
        <dbReference type="EMBL" id="EKF30048.1"/>
    </source>
</evidence>
<sequence length="245" mass="26876">MVRSSVTCPFGQKAGDAIFTATNTYTDNKAFPSKKKYQQTPLNKKSPCHPNCAVHLNLYTVYAILFQKALAWRTPRGGQKPTQAQPEYRKIPSYSLTSLTEENTPSHKHSSSNTSAQASTGRSTHGQPSSRTVASSDTVNSSYKSMGNHKEKSGRYTTHSHCTVTNGSPAPAAPAAHKPLQKLNQHKGKKAQHPAQNKKAKNQRQKASKKKTTKNKQKTKTRLQCACIHPQLCMPTQTVVCVSCT</sequence>
<gene>
    <name evidence="2" type="ORF">MOQ_006146</name>
</gene>
<feature type="compositionally biased region" description="Basic residues" evidence="1">
    <location>
        <begin position="184"/>
        <end position="220"/>
    </location>
</feature>
<reference evidence="2 3" key="1">
    <citation type="journal article" date="2012" name="BMC Genomics">
        <title>Comparative genomic analysis of human infective Trypanosoma cruzi lineages with the bat-restricted subspecies T. cruzi marinkellei.</title>
        <authorList>
            <person name="Franzen O."/>
            <person name="Talavera-Lopez C."/>
            <person name="Ochaya S."/>
            <person name="Butler C.E."/>
            <person name="Messenger L.A."/>
            <person name="Lewis M.D."/>
            <person name="Llewellyn M.S."/>
            <person name="Marinkelle C.J."/>
            <person name="Tyler K.M."/>
            <person name="Miles M.A."/>
            <person name="Andersson B."/>
        </authorList>
    </citation>
    <scope>NUCLEOTIDE SEQUENCE [LARGE SCALE GENOMIC DNA]</scope>
    <source>
        <strain evidence="2 3">B7</strain>
    </source>
</reference>
<dbReference type="EMBL" id="AHKC01012479">
    <property type="protein sequence ID" value="EKF30048.1"/>
    <property type="molecule type" value="Genomic_DNA"/>
</dbReference>
<protein>
    <submittedName>
        <fullName evidence="2">Uncharacterized protein</fullName>
    </submittedName>
</protein>
<proteinExistence type="predicted"/>
<name>K2M588_TRYCR</name>
<evidence type="ECO:0000313" key="3">
    <source>
        <dbReference type="Proteomes" id="UP000007350"/>
    </source>
</evidence>
<feature type="region of interest" description="Disordered" evidence="1">
    <location>
        <begin position="100"/>
        <end position="220"/>
    </location>
</feature>
<evidence type="ECO:0000256" key="1">
    <source>
        <dbReference type="SAM" id="MobiDB-lite"/>
    </source>
</evidence>
<accession>K2M588</accession>
<keyword evidence="3" id="KW-1185">Reference proteome</keyword>
<organism evidence="2 3">
    <name type="scientific">Trypanosoma cruzi marinkellei</name>
    <dbReference type="NCBI Taxonomy" id="85056"/>
    <lineage>
        <taxon>Eukaryota</taxon>
        <taxon>Discoba</taxon>
        <taxon>Euglenozoa</taxon>
        <taxon>Kinetoplastea</taxon>
        <taxon>Metakinetoplastina</taxon>
        <taxon>Trypanosomatida</taxon>
        <taxon>Trypanosomatidae</taxon>
        <taxon>Trypanosoma</taxon>
        <taxon>Schizotrypanum</taxon>
    </lineage>
</organism>
<feature type="compositionally biased region" description="Polar residues" evidence="1">
    <location>
        <begin position="155"/>
        <end position="168"/>
    </location>
</feature>
<dbReference type="AlphaFoldDB" id="K2M588"/>
<dbReference type="Proteomes" id="UP000007350">
    <property type="component" value="Unassembled WGS sequence"/>
</dbReference>
<feature type="compositionally biased region" description="Polar residues" evidence="1">
    <location>
        <begin position="111"/>
        <end position="145"/>
    </location>
</feature>
<comment type="caution">
    <text evidence="2">The sequence shown here is derived from an EMBL/GenBank/DDBJ whole genome shotgun (WGS) entry which is preliminary data.</text>
</comment>